<accession>A0A930I002</accession>
<feature type="signal peptide" evidence="1">
    <location>
        <begin position="1"/>
        <end position="18"/>
    </location>
</feature>
<organism evidence="2 3">
    <name type="scientific">Prevotella histicola</name>
    <dbReference type="NCBI Taxonomy" id="470565"/>
    <lineage>
        <taxon>Bacteria</taxon>
        <taxon>Pseudomonadati</taxon>
        <taxon>Bacteroidota</taxon>
        <taxon>Bacteroidia</taxon>
        <taxon>Bacteroidales</taxon>
        <taxon>Prevotellaceae</taxon>
        <taxon>Prevotella</taxon>
    </lineage>
</organism>
<evidence type="ECO:0008006" key="4">
    <source>
        <dbReference type="Google" id="ProtNLM"/>
    </source>
</evidence>
<feature type="chain" id="PRO_5037795624" description="Outer membrane protein beta-barrel domain-containing protein" evidence="1">
    <location>
        <begin position="19"/>
        <end position="288"/>
    </location>
</feature>
<name>A0A930I002_9BACT</name>
<evidence type="ECO:0000313" key="2">
    <source>
        <dbReference type="EMBL" id="MBF1415169.1"/>
    </source>
</evidence>
<evidence type="ECO:0000256" key="1">
    <source>
        <dbReference type="SAM" id="SignalP"/>
    </source>
</evidence>
<gene>
    <name evidence="2" type="ORF">HXN33_06260</name>
</gene>
<reference evidence="2" key="1">
    <citation type="submission" date="2020-04" db="EMBL/GenBank/DDBJ databases">
        <title>Deep metagenomics examines the oral microbiome during advanced dental caries in children, revealing novel taxa and co-occurrences with host molecules.</title>
        <authorList>
            <person name="Baker J.L."/>
            <person name="Morton J.T."/>
            <person name="Dinis M."/>
            <person name="Alvarez R."/>
            <person name="Tran N.C."/>
            <person name="Knight R."/>
            <person name="Edlund A."/>
        </authorList>
    </citation>
    <scope>NUCLEOTIDE SEQUENCE</scope>
    <source>
        <strain evidence="2">JCVI_25_bin.9</strain>
    </source>
</reference>
<protein>
    <recommendedName>
        <fullName evidence="4">Outer membrane protein beta-barrel domain-containing protein</fullName>
    </recommendedName>
</protein>
<dbReference type="EMBL" id="JABZSQ010000101">
    <property type="protein sequence ID" value="MBF1415169.1"/>
    <property type="molecule type" value="Genomic_DNA"/>
</dbReference>
<dbReference type="AlphaFoldDB" id="A0A930I002"/>
<keyword evidence="1" id="KW-0732">Signal</keyword>
<evidence type="ECO:0000313" key="3">
    <source>
        <dbReference type="Proteomes" id="UP000757461"/>
    </source>
</evidence>
<dbReference type="Proteomes" id="UP000757461">
    <property type="component" value="Unassembled WGS sequence"/>
</dbReference>
<sequence>MKTILLGMALAFSSSAFATVNDNDTLIVESPRQVKIITNDSLQHIEVLGSKDNPSYRYVNTIQLVDSNYVSTSSINEKTWDFSIAGFNKSKSSNKKVEFAMRLAFGFNNAPGMPHEADLQPFKSWEIWWVIADWVYKPWRNNHAFSVGVGVDWRNYRITGDQRFVQNNRVVTFDSYPANSNPQFSRIKVFSVNFPLTYEYDGKYFGFSVGPVVNFNTYSSLKTRYKMDGHKIADESTGVRVNPVTIDFMCSVNIYGGPDFYVKYSPCDLLRNGYGPKFKTLSFGILLR</sequence>
<dbReference type="RefSeq" id="WP_278539099.1">
    <property type="nucleotide sequence ID" value="NZ_CAUTFS010000010.1"/>
</dbReference>
<comment type="caution">
    <text evidence="2">The sequence shown here is derived from an EMBL/GenBank/DDBJ whole genome shotgun (WGS) entry which is preliminary data.</text>
</comment>
<proteinExistence type="predicted"/>